<evidence type="ECO:0000313" key="1">
    <source>
        <dbReference type="EMBL" id="AHC39901.1"/>
    </source>
</evidence>
<dbReference type="Proteomes" id="UP000018745">
    <property type="component" value="Chromosome"/>
</dbReference>
<proteinExistence type="predicted"/>
<dbReference type="EMBL" id="CP006935">
    <property type="protein sequence ID" value="AHC39901.1"/>
    <property type="molecule type" value="Genomic_DNA"/>
</dbReference>
<accession>A0ABM5P0F9</accession>
<sequence>MLKRDMVKEVWNVELSKVSLKDSKEIYLKKNLDSQAKFIFSDGFQDIPLEGIKDYREIIIVLAGLGSKKIISILNGLPDLWKNKKLWLCCLPHAHPNQIKKWSETCEWDLLIEEEMTFKEKIYSIFLFSLKKLN</sequence>
<dbReference type="Pfam" id="PF12847">
    <property type="entry name" value="Methyltransf_18"/>
    <property type="match status" value="1"/>
</dbReference>
<dbReference type="SUPFAM" id="SSF53335">
    <property type="entry name" value="S-adenosyl-L-methionine-dependent methyltransferases"/>
    <property type="match status" value="1"/>
</dbReference>
<dbReference type="Gene3D" id="3.40.50.150">
    <property type="entry name" value="Vaccinia Virus protein VP39"/>
    <property type="match status" value="1"/>
</dbReference>
<evidence type="ECO:0000313" key="2">
    <source>
        <dbReference type="Proteomes" id="UP000018745"/>
    </source>
</evidence>
<name>A0ABM5P0F9_9MOLU</name>
<dbReference type="InterPro" id="IPR029063">
    <property type="entry name" value="SAM-dependent_MTases_sf"/>
</dbReference>
<keyword evidence="1" id="KW-0489">Methyltransferase</keyword>
<dbReference type="GO" id="GO:0032259">
    <property type="term" value="P:methylation"/>
    <property type="evidence" value="ECO:0007669"/>
    <property type="project" value="UniProtKB-KW"/>
</dbReference>
<gene>
    <name evidence="1" type="ORF">OVS_01455</name>
</gene>
<dbReference type="GO" id="GO:0008168">
    <property type="term" value="F:methyltransferase activity"/>
    <property type="evidence" value="ECO:0007669"/>
    <property type="project" value="UniProtKB-KW"/>
</dbReference>
<protein>
    <submittedName>
        <fullName evidence="1">SAM-dependent methyltransferase</fullName>
    </submittedName>
</protein>
<keyword evidence="1" id="KW-0808">Transferase</keyword>
<reference evidence="1 2" key="1">
    <citation type="journal article" date="2014" name="Genome Announc.">
        <title>Complete Genome Sequence of Mycoplasma ovis Strain Michigan, a Hemoplasma of Sheep with Two Distinct 16S rRNA Genes.</title>
        <authorList>
            <person name="Deshuillers P.L."/>
            <person name="Santos A.P."/>
            <person name="do Nascimento N.C."/>
            <person name="Hampel J.A."/>
            <person name="Bergin I.L."/>
            <person name="Dyson M.C."/>
            <person name="Messick J.B."/>
        </authorList>
    </citation>
    <scope>NUCLEOTIDE SEQUENCE [LARGE SCALE GENOMIC DNA]</scope>
    <source>
        <strain evidence="1 2">Michigan</strain>
    </source>
</reference>
<organism evidence="1 2">
    <name type="scientific">Mycoplasma ovis str. Michigan</name>
    <dbReference type="NCBI Taxonomy" id="1415773"/>
    <lineage>
        <taxon>Bacteria</taxon>
        <taxon>Bacillati</taxon>
        <taxon>Mycoplasmatota</taxon>
        <taxon>Mollicutes</taxon>
        <taxon>Mycoplasmataceae</taxon>
        <taxon>Mycoplasma</taxon>
    </lineage>
</organism>
<keyword evidence="2" id="KW-1185">Reference proteome</keyword>